<dbReference type="Proteomes" id="UP000799441">
    <property type="component" value="Unassembled WGS sequence"/>
</dbReference>
<evidence type="ECO:0000313" key="2">
    <source>
        <dbReference type="Proteomes" id="UP000799441"/>
    </source>
</evidence>
<dbReference type="OrthoDB" id="3889241at2759"/>
<protein>
    <submittedName>
        <fullName evidence="1">Uncharacterized protein</fullName>
    </submittedName>
</protein>
<evidence type="ECO:0000313" key="1">
    <source>
        <dbReference type="EMBL" id="KAF2719591.1"/>
    </source>
</evidence>
<proteinExistence type="predicted"/>
<dbReference type="EMBL" id="MU003809">
    <property type="protein sequence ID" value="KAF2719591.1"/>
    <property type="molecule type" value="Genomic_DNA"/>
</dbReference>
<accession>A0A9P4Q757</accession>
<reference evidence="1" key="1">
    <citation type="journal article" date="2020" name="Stud. Mycol.">
        <title>101 Dothideomycetes genomes: a test case for predicting lifestyles and emergence of pathogens.</title>
        <authorList>
            <person name="Haridas S."/>
            <person name="Albert R."/>
            <person name="Binder M."/>
            <person name="Bloem J."/>
            <person name="Labutti K."/>
            <person name="Salamov A."/>
            <person name="Andreopoulos B."/>
            <person name="Baker S."/>
            <person name="Barry K."/>
            <person name="Bills G."/>
            <person name="Bluhm B."/>
            <person name="Cannon C."/>
            <person name="Castanera R."/>
            <person name="Culley D."/>
            <person name="Daum C."/>
            <person name="Ezra D."/>
            <person name="Gonzalez J."/>
            <person name="Henrissat B."/>
            <person name="Kuo A."/>
            <person name="Liang C."/>
            <person name="Lipzen A."/>
            <person name="Lutzoni F."/>
            <person name="Magnuson J."/>
            <person name="Mondo S."/>
            <person name="Nolan M."/>
            <person name="Ohm R."/>
            <person name="Pangilinan J."/>
            <person name="Park H.-J."/>
            <person name="Ramirez L."/>
            <person name="Alfaro M."/>
            <person name="Sun H."/>
            <person name="Tritt A."/>
            <person name="Yoshinaga Y."/>
            <person name="Zwiers L.-H."/>
            <person name="Turgeon B."/>
            <person name="Goodwin S."/>
            <person name="Spatafora J."/>
            <person name="Crous P."/>
            <person name="Grigoriev I."/>
        </authorList>
    </citation>
    <scope>NUCLEOTIDE SEQUENCE</scope>
    <source>
        <strain evidence="1">CBS 116435</strain>
    </source>
</reference>
<comment type="caution">
    <text evidence="1">The sequence shown here is derived from an EMBL/GenBank/DDBJ whole genome shotgun (WGS) entry which is preliminary data.</text>
</comment>
<gene>
    <name evidence="1" type="ORF">K431DRAFT_305034</name>
</gene>
<keyword evidence="2" id="KW-1185">Reference proteome</keyword>
<sequence>MDIRRLLGRGDEMDSETVQNLMQQLWILQRDRPQLFEQSTHTIKERNANDTKRYDKLLQYSGPDQESLEYLASNYQQWIEDPKTFWAHQTPTVQGVTEAHARITNTYIGAKRTDL</sequence>
<dbReference type="AlphaFoldDB" id="A0A9P4Q757"/>
<name>A0A9P4Q757_9PEZI</name>
<organism evidence="1 2">
    <name type="scientific">Polychaeton citri CBS 116435</name>
    <dbReference type="NCBI Taxonomy" id="1314669"/>
    <lineage>
        <taxon>Eukaryota</taxon>
        <taxon>Fungi</taxon>
        <taxon>Dikarya</taxon>
        <taxon>Ascomycota</taxon>
        <taxon>Pezizomycotina</taxon>
        <taxon>Dothideomycetes</taxon>
        <taxon>Dothideomycetidae</taxon>
        <taxon>Capnodiales</taxon>
        <taxon>Capnodiaceae</taxon>
        <taxon>Polychaeton</taxon>
    </lineage>
</organism>